<feature type="region of interest" description="Disordered" evidence="1">
    <location>
        <begin position="1"/>
        <end position="50"/>
    </location>
</feature>
<accession>A0ABY6N8M8</accession>
<gene>
    <name evidence="2" type="ORF">LH706_10460</name>
</gene>
<name>A0ABY6N8M8_RALSL</name>
<reference evidence="2" key="1">
    <citation type="submission" date="2021-10" db="EMBL/GenBank/DDBJ databases">
        <title>Complete genome sequences of five Ralstonia solancearum strains isolated from sunflower.</title>
        <authorList>
            <person name="She X."/>
            <person name="He Z."/>
        </authorList>
    </citation>
    <scope>NUCLEOTIDE SEQUENCE</scope>
    <source>
        <strain evidence="2">RS638</strain>
    </source>
</reference>
<evidence type="ECO:0000256" key="1">
    <source>
        <dbReference type="SAM" id="MobiDB-lite"/>
    </source>
</evidence>
<protein>
    <recommendedName>
        <fullName evidence="3">ATP-binding protein</fullName>
    </recommendedName>
</protein>
<proteinExistence type="predicted"/>
<dbReference type="EMBL" id="CP085043">
    <property type="protein sequence ID" value="UZF13494.1"/>
    <property type="molecule type" value="Genomic_DNA"/>
</dbReference>
<sequence length="147" mass="16380">MLRMHAAVAKKTEDGNRPQPILESLMATSPRAASVSSSQPRRRIKADVTEKAAAESPYHLRISRLTVDKLGVKLYDKASAVVAELIANGYDADAETVTVRLPLGIQLASKAGGQLKDDRHGCIHNQRPNQERHFGRRWPTYVRWNAR</sequence>
<organism evidence="2">
    <name type="scientific">Ralstonia solanacearum</name>
    <name type="common">Pseudomonas solanacearum</name>
    <dbReference type="NCBI Taxonomy" id="305"/>
    <lineage>
        <taxon>Bacteria</taxon>
        <taxon>Pseudomonadati</taxon>
        <taxon>Pseudomonadota</taxon>
        <taxon>Betaproteobacteria</taxon>
        <taxon>Burkholderiales</taxon>
        <taxon>Burkholderiaceae</taxon>
        <taxon>Ralstonia</taxon>
        <taxon>Ralstonia solanacearum species complex</taxon>
    </lineage>
</organism>
<evidence type="ECO:0000313" key="2">
    <source>
        <dbReference type="EMBL" id="UZF13494.1"/>
    </source>
</evidence>
<evidence type="ECO:0008006" key="3">
    <source>
        <dbReference type="Google" id="ProtNLM"/>
    </source>
</evidence>